<proteinExistence type="predicted"/>
<reference evidence="2 3" key="1">
    <citation type="journal article" date="2023" name="Plants (Basel)">
        <title>Bridging the Gap: Combining Genomics and Transcriptomics Approaches to Understand Stylosanthes scabra, an Orphan Legume from the Brazilian Caatinga.</title>
        <authorList>
            <person name="Ferreira-Neto J.R.C."/>
            <person name="da Silva M.D."/>
            <person name="Binneck E."/>
            <person name="de Melo N.F."/>
            <person name="da Silva R.H."/>
            <person name="de Melo A.L.T.M."/>
            <person name="Pandolfi V."/>
            <person name="Bustamante F.O."/>
            <person name="Brasileiro-Vidal A.C."/>
            <person name="Benko-Iseppon A.M."/>
        </authorList>
    </citation>
    <scope>NUCLEOTIDE SEQUENCE [LARGE SCALE GENOMIC DNA]</scope>
    <source>
        <tissue evidence="2">Leaves</tissue>
    </source>
</reference>
<sequence length="100" mass="11331">MRILSQILGIFVSWKTRVMNMDMLVIIVWVLLLMMPWIGCEFLELRTHNNHICGRTFGSTSDPTVTPNHVSVLRKAEVAKNGSKVAVTSPAWMSGVRYLK</sequence>
<feature type="transmembrane region" description="Helical" evidence="1">
    <location>
        <begin position="21"/>
        <end position="39"/>
    </location>
</feature>
<gene>
    <name evidence="2" type="ORF">PIB30_089780</name>
</gene>
<evidence type="ECO:0000313" key="2">
    <source>
        <dbReference type="EMBL" id="MED6152224.1"/>
    </source>
</evidence>
<comment type="caution">
    <text evidence="2">The sequence shown here is derived from an EMBL/GenBank/DDBJ whole genome shotgun (WGS) entry which is preliminary data.</text>
</comment>
<evidence type="ECO:0000256" key="1">
    <source>
        <dbReference type="SAM" id="Phobius"/>
    </source>
</evidence>
<organism evidence="2 3">
    <name type="scientific">Stylosanthes scabra</name>
    <dbReference type="NCBI Taxonomy" id="79078"/>
    <lineage>
        <taxon>Eukaryota</taxon>
        <taxon>Viridiplantae</taxon>
        <taxon>Streptophyta</taxon>
        <taxon>Embryophyta</taxon>
        <taxon>Tracheophyta</taxon>
        <taxon>Spermatophyta</taxon>
        <taxon>Magnoliopsida</taxon>
        <taxon>eudicotyledons</taxon>
        <taxon>Gunneridae</taxon>
        <taxon>Pentapetalae</taxon>
        <taxon>rosids</taxon>
        <taxon>fabids</taxon>
        <taxon>Fabales</taxon>
        <taxon>Fabaceae</taxon>
        <taxon>Papilionoideae</taxon>
        <taxon>50 kb inversion clade</taxon>
        <taxon>dalbergioids sensu lato</taxon>
        <taxon>Dalbergieae</taxon>
        <taxon>Pterocarpus clade</taxon>
        <taxon>Stylosanthes</taxon>
    </lineage>
</organism>
<keyword evidence="3" id="KW-1185">Reference proteome</keyword>
<accession>A0ABU6TUP2</accession>
<name>A0ABU6TUP2_9FABA</name>
<keyword evidence="1" id="KW-0472">Membrane</keyword>
<evidence type="ECO:0000313" key="3">
    <source>
        <dbReference type="Proteomes" id="UP001341840"/>
    </source>
</evidence>
<keyword evidence="1" id="KW-1133">Transmembrane helix</keyword>
<dbReference type="EMBL" id="JASCZI010092317">
    <property type="protein sequence ID" value="MED6152224.1"/>
    <property type="molecule type" value="Genomic_DNA"/>
</dbReference>
<evidence type="ECO:0008006" key="4">
    <source>
        <dbReference type="Google" id="ProtNLM"/>
    </source>
</evidence>
<keyword evidence="1" id="KW-0812">Transmembrane</keyword>
<protein>
    <recommendedName>
        <fullName evidence="4">Transmembrane protein</fullName>
    </recommendedName>
</protein>
<feature type="non-terminal residue" evidence="2">
    <location>
        <position position="100"/>
    </location>
</feature>
<dbReference type="Proteomes" id="UP001341840">
    <property type="component" value="Unassembled WGS sequence"/>
</dbReference>